<evidence type="ECO:0000256" key="8">
    <source>
        <dbReference type="ARBA" id="ARBA00023010"/>
    </source>
</evidence>
<dbReference type="InterPro" id="IPR014001">
    <property type="entry name" value="Helicase_ATP-bd"/>
</dbReference>
<gene>
    <name evidence="13" type="ORF">K1X11_011245</name>
</gene>
<evidence type="ECO:0000259" key="10">
    <source>
        <dbReference type="PROSITE" id="PS51192"/>
    </source>
</evidence>
<dbReference type="PANTHER" id="PTHR30612">
    <property type="entry name" value="SECA INNER MEMBRANE COMPONENT OF SEC PROTEIN SECRETION SYSTEM"/>
    <property type="match status" value="1"/>
</dbReference>
<dbReference type="InterPro" id="IPR000185">
    <property type="entry name" value="SecA"/>
</dbReference>
<evidence type="ECO:0000256" key="3">
    <source>
        <dbReference type="ARBA" id="ARBA00022490"/>
    </source>
</evidence>
<evidence type="ECO:0000256" key="1">
    <source>
        <dbReference type="ARBA" id="ARBA00022448"/>
    </source>
</evidence>
<dbReference type="PRINTS" id="PR00906">
    <property type="entry name" value="SECA"/>
</dbReference>
<dbReference type="InterPro" id="IPR001650">
    <property type="entry name" value="Helicase_C-like"/>
</dbReference>
<dbReference type="InterPro" id="IPR027417">
    <property type="entry name" value="P-loop_NTPase"/>
</dbReference>
<evidence type="ECO:0000256" key="4">
    <source>
        <dbReference type="ARBA" id="ARBA00022741"/>
    </source>
</evidence>
<keyword evidence="1" id="KW-0813">Transport</keyword>
<name>A0ABZ1CE79_9BACT</name>
<dbReference type="SUPFAM" id="SSF81767">
    <property type="entry name" value="Pre-protein crosslinking domain of SecA"/>
    <property type="match status" value="1"/>
</dbReference>
<dbReference type="PROSITE" id="PS51192">
    <property type="entry name" value="HELICASE_ATP_BIND_1"/>
    <property type="match status" value="1"/>
</dbReference>
<sequence>MAAEIELPRLRRPRPVPRGLEAGLEDVAGKWIRWRARRVDLAGEATRVREATLQWEGERNAALDNGLRQVRANWAHRRQRTAKVRGDALAAIGAVAVRELGLVPHREQLMGVLGLQRGWLVEMATGEGKTLTLAMAAVLAAWTGQAVQVLTANDYLAARDARALARFYARCGVTVAAVTGEDRPATRRERYRAQVVYTTSRELVGDFLRDRLRLGRRVTAEAWRPWVRRRGGANPVVVLPRIQTVLVDEADQVLVDEAVTPLIISAQRENDYLADLCAEALREARGLESGRDFVVDVGRREAKVDRRVTVTAAAGGTHALLRVPRWREEWLGKALVALHAYEAGKHYVVAENKIVLVDESTGRTMPDRSLGEGMHALLEAKEGVPVSAPTETMASLSFQRFFRQVPRLAGVTGTATDAAAEFWHLYRLPVVAIPPHRAVQRRVLRLRGFRDEAGKWAHVLARVQACRATGQAVLIGTRTVAASEALAAELRSAGVTFTLLNAVRSAHEAEIIAAAGQRGQITIATNMAGRGTDIVPRDEVLEAGGLRVIATERHGSSRVDRQLFGRCARQGQPGEVEPLASWADEILRHFMPGWWRRWGALYGGTGWLLRGSLAIAQWRAGRRDARRRLAVLRHDQWLDENLSLGAADPRPQRVRQASMV</sequence>
<dbReference type="InterPro" id="IPR011130">
    <property type="entry name" value="SecA_preprotein_X-link_dom"/>
</dbReference>
<evidence type="ECO:0000256" key="5">
    <source>
        <dbReference type="ARBA" id="ARBA00022840"/>
    </source>
</evidence>
<dbReference type="Gene3D" id="3.40.50.300">
    <property type="entry name" value="P-loop containing nucleotide triphosphate hydrolases"/>
    <property type="match status" value="2"/>
</dbReference>
<evidence type="ECO:0008006" key="15">
    <source>
        <dbReference type="Google" id="ProtNLM"/>
    </source>
</evidence>
<reference evidence="13 14" key="1">
    <citation type="submission" date="2021-08" db="EMBL/GenBank/DDBJ databases">
        <authorList>
            <person name="Zhang D."/>
            <person name="Zhang A."/>
            <person name="Wang L."/>
        </authorList>
    </citation>
    <scope>NUCLEOTIDE SEQUENCE [LARGE SCALE GENOMIC DNA]</scope>
    <source>
        <strain evidence="13 14">WL0086</strain>
    </source>
</reference>
<dbReference type="InterPro" id="IPR036670">
    <property type="entry name" value="SecA_X-link_sf"/>
</dbReference>
<dbReference type="PROSITE" id="PS51196">
    <property type="entry name" value="SECA_MOTOR_DEAD"/>
    <property type="match status" value="1"/>
</dbReference>
<organism evidence="13 14">
    <name type="scientific">Actomonas aquatica</name>
    <dbReference type="NCBI Taxonomy" id="2866162"/>
    <lineage>
        <taxon>Bacteria</taxon>
        <taxon>Pseudomonadati</taxon>
        <taxon>Verrucomicrobiota</taxon>
        <taxon>Opitutia</taxon>
        <taxon>Opitutales</taxon>
        <taxon>Opitutaceae</taxon>
        <taxon>Actomonas</taxon>
    </lineage>
</organism>
<dbReference type="Pfam" id="PF21090">
    <property type="entry name" value="P-loop_SecA"/>
    <property type="match status" value="2"/>
</dbReference>
<evidence type="ECO:0000256" key="6">
    <source>
        <dbReference type="ARBA" id="ARBA00022927"/>
    </source>
</evidence>
<keyword evidence="7" id="KW-1278">Translocase</keyword>
<dbReference type="SMART" id="SM00958">
    <property type="entry name" value="SecA_PP_bind"/>
    <property type="match status" value="1"/>
</dbReference>
<dbReference type="InterPro" id="IPR014018">
    <property type="entry name" value="SecA_motor_DEAD"/>
</dbReference>
<dbReference type="SUPFAM" id="SSF52540">
    <property type="entry name" value="P-loop containing nucleoside triphosphate hydrolases"/>
    <property type="match status" value="2"/>
</dbReference>
<dbReference type="Pfam" id="PF01043">
    <property type="entry name" value="SecA_PP_bind"/>
    <property type="match status" value="1"/>
</dbReference>
<reference evidence="13 14" key="2">
    <citation type="submission" date="2023-12" db="EMBL/GenBank/DDBJ databases">
        <title>Description of an unclassified Opitutus bacterium of Verrucomicrobiota.</title>
        <authorList>
            <person name="Zhang D.-F."/>
        </authorList>
    </citation>
    <scope>NUCLEOTIDE SEQUENCE [LARGE SCALE GENOMIC DNA]</scope>
    <source>
        <strain evidence="13 14">WL0086</strain>
    </source>
</reference>
<feature type="domain" description="Helicase C-terminal" evidence="11">
    <location>
        <begin position="458"/>
        <end position="609"/>
    </location>
</feature>
<keyword evidence="14" id="KW-1185">Reference proteome</keyword>
<keyword evidence="4" id="KW-0547">Nucleotide-binding</keyword>
<protein>
    <recommendedName>
        <fullName evidence="15">Protein translocase subunit SecA</fullName>
    </recommendedName>
</protein>
<keyword evidence="8" id="KW-0811">Translocation</keyword>
<dbReference type="InterPro" id="IPR011115">
    <property type="entry name" value="SecA_DEAD"/>
</dbReference>
<accession>A0ABZ1CE79</accession>
<evidence type="ECO:0000313" key="14">
    <source>
        <dbReference type="Proteomes" id="UP000738431"/>
    </source>
</evidence>
<evidence type="ECO:0000256" key="7">
    <source>
        <dbReference type="ARBA" id="ARBA00022967"/>
    </source>
</evidence>
<dbReference type="EMBL" id="CP139781">
    <property type="protein sequence ID" value="WRQ89984.1"/>
    <property type="molecule type" value="Genomic_DNA"/>
</dbReference>
<dbReference type="Proteomes" id="UP000738431">
    <property type="component" value="Chromosome"/>
</dbReference>
<proteinExistence type="predicted"/>
<keyword evidence="3" id="KW-0963">Cytoplasm</keyword>
<dbReference type="PANTHER" id="PTHR30612:SF0">
    <property type="entry name" value="CHLOROPLAST PROTEIN-TRANSPORTING ATPASE"/>
    <property type="match status" value="1"/>
</dbReference>
<dbReference type="PROSITE" id="PS51194">
    <property type="entry name" value="HELICASE_CTER"/>
    <property type="match status" value="1"/>
</dbReference>
<dbReference type="SMART" id="SM00957">
    <property type="entry name" value="SecA_DEAD"/>
    <property type="match status" value="1"/>
</dbReference>
<dbReference type="Gene3D" id="3.90.1440.10">
    <property type="entry name" value="SecA, preprotein cross-linking domain"/>
    <property type="match status" value="1"/>
</dbReference>
<evidence type="ECO:0000259" key="12">
    <source>
        <dbReference type="PROSITE" id="PS51196"/>
    </source>
</evidence>
<dbReference type="InterPro" id="IPR044722">
    <property type="entry name" value="SecA_SF2_C"/>
</dbReference>
<evidence type="ECO:0000313" key="13">
    <source>
        <dbReference type="EMBL" id="WRQ89984.1"/>
    </source>
</evidence>
<feature type="domain" description="SecA family profile" evidence="12">
    <location>
        <begin position="27"/>
        <end position="611"/>
    </location>
</feature>
<keyword evidence="9" id="KW-0472">Membrane</keyword>
<keyword evidence="5" id="KW-0067">ATP-binding</keyword>
<keyword evidence="2" id="KW-1003">Cell membrane</keyword>
<feature type="domain" description="Helicase ATP-binding" evidence="10">
    <location>
        <begin position="110"/>
        <end position="266"/>
    </location>
</feature>
<keyword evidence="6" id="KW-0653">Protein transport</keyword>
<evidence type="ECO:0000259" key="11">
    <source>
        <dbReference type="PROSITE" id="PS51194"/>
    </source>
</evidence>
<evidence type="ECO:0000256" key="2">
    <source>
        <dbReference type="ARBA" id="ARBA00022475"/>
    </source>
</evidence>
<dbReference type="Pfam" id="PF07517">
    <property type="entry name" value="SecA_DEAD"/>
    <property type="match status" value="1"/>
</dbReference>
<dbReference type="RefSeq" id="WP_221032091.1">
    <property type="nucleotide sequence ID" value="NZ_CP139781.1"/>
</dbReference>
<evidence type="ECO:0000256" key="9">
    <source>
        <dbReference type="ARBA" id="ARBA00023136"/>
    </source>
</evidence>